<name>A0A1H9FS31_9GAMM</name>
<dbReference type="InterPro" id="IPR011042">
    <property type="entry name" value="6-blade_b-propeller_TolB-like"/>
</dbReference>
<proteinExistence type="predicted"/>
<dbReference type="Proteomes" id="UP000199233">
    <property type="component" value="Unassembled WGS sequence"/>
</dbReference>
<evidence type="ECO:0008006" key="3">
    <source>
        <dbReference type="Google" id="ProtNLM"/>
    </source>
</evidence>
<dbReference type="SUPFAM" id="SSF63825">
    <property type="entry name" value="YWTD domain"/>
    <property type="match status" value="1"/>
</dbReference>
<dbReference type="STRING" id="489703.SAMN04488038_10667"/>
<evidence type="ECO:0000313" key="2">
    <source>
        <dbReference type="Proteomes" id="UP000199233"/>
    </source>
</evidence>
<dbReference type="Gene3D" id="2.120.10.30">
    <property type="entry name" value="TolB, C-terminal domain"/>
    <property type="match status" value="1"/>
</dbReference>
<organism evidence="1 2">
    <name type="scientific">Solimonas aquatica</name>
    <dbReference type="NCBI Taxonomy" id="489703"/>
    <lineage>
        <taxon>Bacteria</taxon>
        <taxon>Pseudomonadati</taxon>
        <taxon>Pseudomonadota</taxon>
        <taxon>Gammaproteobacteria</taxon>
        <taxon>Nevskiales</taxon>
        <taxon>Nevskiaceae</taxon>
        <taxon>Solimonas</taxon>
    </lineage>
</organism>
<accession>A0A1H9FS31</accession>
<reference evidence="1 2" key="1">
    <citation type="submission" date="2016-10" db="EMBL/GenBank/DDBJ databases">
        <authorList>
            <person name="de Groot N.N."/>
        </authorList>
    </citation>
    <scope>NUCLEOTIDE SEQUENCE [LARGE SCALE GENOMIC DNA]</scope>
    <source>
        <strain evidence="1 2">DSM 25927</strain>
    </source>
</reference>
<dbReference type="EMBL" id="FOFS01000006">
    <property type="protein sequence ID" value="SEQ40313.1"/>
    <property type="molecule type" value="Genomic_DNA"/>
</dbReference>
<dbReference type="RefSeq" id="WP_218140134.1">
    <property type="nucleotide sequence ID" value="NZ_FOFS01000006.1"/>
</dbReference>
<protein>
    <recommendedName>
        <fullName evidence="3">NHL repeat-containing protein</fullName>
    </recommendedName>
</protein>
<gene>
    <name evidence="1" type="ORF">SAMN04488038_10667</name>
</gene>
<dbReference type="AlphaFoldDB" id="A0A1H9FS31"/>
<evidence type="ECO:0000313" key="1">
    <source>
        <dbReference type="EMBL" id="SEQ40313.1"/>
    </source>
</evidence>
<sequence length="804" mass="84754">MSANLSKSLIVPEYKNGKVSAYIPDPMSGAAQAYPSYQIDVQAIIDSLFPGQGRIAAPNACALHGNDLFIACSSPNAQCVLKLADYLHLGREASAKAFVFTLDGNDYVGMAFDAANLLYVAEGNFGDNQIVQYSGTGGGYPGAATAGQDNYSTRIVLGNAGKTSYFANLVFDAAGNLWASDYQNHRVVVFTPTAAGWQWRELSNLSGPIPVANSTAALSAPSGFLFAQPEGLDFDAAGNLWVANNNDGSGGVKNGKTSLVRLSPALQAALLSQAPGSSHTPPLASANNSFFIYQLPNLNNNAGAQPQLGGLQIDRALGRLYVNEEAGLNGRAYDIATLAGIGTTTAGNDLSVTSTNPGNGGLVLVSSHAAVLYIRDAPGDSGAEPDVSTTRPWETGEIWPRQIADGGLVQQDLAPGQPAVLYARVINRGLTPSDGSEVLRSYWVRASTGLAVPGNWNGASPGNGGMINAQVPIPVIAAGGSALVPTNWPNPPTPASAADSDTHYCLLAHITQPGAAAFAGFPGSDLMSDVLALRSVAWRNIHIIAPNTIQKMGRFPTLGVVRVQNTSTREISTQLEFEILDGHRRAARHEGAQLLLEPHGRLLEQLAGAHHALEAPYPGIYQLRDPKRGLPQLRLAPGETQSLTLSYVLEKAVKGFAIRVTQYALEGETRTIIGGQTFVFGEVAGFTSLPAVQPAAASPVIAPFDAYTLSYRSGHPTLAARIYCWSGARRVGTIDFQNEGAPLPANFYDGGNGGWGVYLFHPLSRFEDVLRILDSERPLHLYFTPDTLDAGIISSAAQAVGRSV</sequence>
<keyword evidence="2" id="KW-1185">Reference proteome</keyword>